<keyword evidence="1" id="KW-0732">Signal</keyword>
<sequence length="187" mass="21317">MKKYINLIVILLIHFNIYFCFPKKINRSQEPTQNCTWTDHCLGASCITYDDCSDDLICSSNICSLINPTSIPSTSNVTEAETKKSSEQTAFITFYGFDDNDDGDPSHTNTNVIQFPGFHQHATEDLAHPEFFIPGEKVYVPRLKKYYIYEDGCVECTSDAKSKKLRIDLYMGENKSQNQPLIDCELL</sequence>
<feature type="chain" id="PRO_5042015423" evidence="1">
    <location>
        <begin position="23"/>
        <end position="187"/>
    </location>
</feature>
<dbReference type="EMBL" id="JADGJW010001003">
    <property type="protein sequence ID" value="KAJ3208272.1"/>
    <property type="molecule type" value="Genomic_DNA"/>
</dbReference>
<protein>
    <submittedName>
        <fullName evidence="2">Uncharacterized protein</fullName>
    </submittedName>
</protein>
<evidence type="ECO:0000256" key="1">
    <source>
        <dbReference type="SAM" id="SignalP"/>
    </source>
</evidence>
<feature type="signal peptide" evidence="1">
    <location>
        <begin position="1"/>
        <end position="22"/>
    </location>
</feature>
<dbReference type="Proteomes" id="UP001211065">
    <property type="component" value="Unassembled WGS sequence"/>
</dbReference>
<proteinExistence type="predicted"/>
<organism evidence="2 3">
    <name type="scientific">Clydaea vesicula</name>
    <dbReference type="NCBI Taxonomy" id="447962"/>
    <lineage>
        <taxon>Eukaryota</taxon>
        <taxon>Fungi</taxon>
        <taxon>Fungi incertae sedis</taxon>
        <taxon>Chytridiomycota</taxon>
        <taxon>Chytridiomycota incertae sedis</taxon>
        <taxon>Chytridiomycetes</taxon>
        <taxon>Lobulomycetales</taxon>
        <taxon>Lobulomycetaceae</taxon>
        <taxon>Clydaea</taxon>
    </lineage>
</organism>
<comment type="caution">
    <text evidence="2">The sequence shown here is derived from an EMBL/GenBank/DDBJ whole genome shotgun (WGS) entry which is preliminary data.</text>
</comment>
<keyword evidence="3" id="KW-1185">Reference proteome</keyword>
<evidence type="ECO:0000313" key="2">
    <source>
        <dbReference type="EMBL" id="KAJ3208272.1"/>
    </source>
</evidence>
<reference evidence="2" key="1">
    <citation type="submission" date="2020-05" db="EMBL/GenBank/DDBJ databases">
        <title>Phylogenomic resolution of chytrid fungi.</title>
        <authorList>
            <person name="Stajich J.E."/>
            <person name="Amses K."/>
            <person name="Simmons R."/>
            <person name="Seto K."/>
            <person name="Myers J."/>
            <person name="Bonds A."/>
            <person name="Quandt C.A."/>
            <person name="Barry K."/>
            <person name="Liu P."/>
            <person name="Grigoriev I."/>
            <person name="Longcore J.E."/>
            <person name="James T.Y."/>
        </authorList>
    </citation>
    <scope>NUCLEOTIDE SEQUENCE</scope>
    <source>
        <strain evidence="2">JEL0476</strain>
    </source>
</reference>
<evidence type="ECO:0000313" key="3">
    <source>
        <dbReference type="Proteomes" id="UP001211065"/>
    </source>
</evidence>
<dbReference type="AlphaFoldDB" id="A0AAD5TVQ3"/>
<gene>
    <name evidence="2" type="ORF">HK099_000097</name>
</gene>
<name>A0AAD5TVQ3_9FUNG</name>
<accession>A0AAD5TVQ3</accession>